<organism evidence="3 4">
    <name type="scientific">Simian torque teno virus 30</name>
    <dbReference type="NCBI Taxonomy" id="1619218"/>
    <lineage>
        <taxon>Viruses</taxon>
        <taxon>Monodnaviria</taxon>
        <taxon>Shotokuvirae</taxon>
        <taxon>Commensaviricota</taxon>
        <taxon>Cardeaviricetes</taxon>
        <taxon>Sanitavirales</taxon>
        <taxon>Anelloviridae</taxon>
        <taxon>Alphatorquevirus</taxon>
        <taxon>Alphatorquevirus cerco1</taxon>
    </lineage>
</organism>
<reference evidence="3 4" key="1">
    <citation type="submission" date="2014-12" db="EMBL/GenBank/DDBJ databases">
        <title>Local virus extinctions following a host population bottleneck.</title>
        <authorList>
            <person name="Kapusinszky B."/>
            <person name="Mulvaney U."/>
            <person name="Jasinska A.J."/>
            <person name="Deng X."/>
            <person name="Freimer N."/>
            <person name="Delwart E."/>
        </authorList>
    </citation>
    <scope>NUCLEOTIDE SEQUENCE [LARGE SCALE GENOMIC DNA]</scope>
    <source>
        <strain evidence="3">VWP00522.2</strain>
    </source>
</reference>
<proteinExistence type="predicted"/>
<evidence type="ECO:0000313" key="4">
    <source>
        <dbReference type="Proteomes" id="UP000175303"/>
    </source>
</evidence>
<evidence type="ECO:0000313" key="3">
    <source>
        <dbReference type="EMBL" id="AJP36582.1"/>
    </source>
</evidence>
<name>A0A0C5IMW1_9VIRU</name>
<evidence type="ECO:0000256" key="1">
    <source>
        <dbReference type="SAM" id="MobiDB-lite"/>
    </source>
</evidence>
<dbReference type="EMBL" id="KP296857">
    <property type="protein sequence ID" value="AJP36582.1"/>
    <property type="molecule type" value="Genomic_DNA"/>
</dbReference>
<dbReference type="RefSeq" id="YP_009126950.1">
    <property type="nucleotide sequence ID" value="NC_026663.1"/>
</dbReference>
<feature type="domain" description="Hepatitis TT virus Orf2/Gyrovirus Vp2 N-terminal" evidence="2">
    <location>
        <begin position="50"/>
        <end position="96"/>
    </location>
</feature>
<keyword evidence="4" id="KW-1185">Reference proteome</keyword>
<feature type="region of interest" description="Disordered" evidence="1">
    <location>
        <begin position="22"/>
        <end position="41"/>
    </location>
</feature>
<dbReference type="Proteomes" id="UP000175303">
    <property type="component" value="Segment"/>
</dbReference>
<feature type="region of interest" description="Disordered" evidence="1">
    <location>
        <begin position="88"/>
        <end position="119"/>
    </location>
</feature>
<dbReference type="Pfam" id="PF02957">
    <property type="entry name" value="TT_ORF2-like"/>
    <property type="match status" value="1"/>
</dbReference>
<sequence>MYFRRRRRKAKLGSVGDYLELSHPGLPTGTPRAMAKRPRETYETTSKEAATWLHLVGETHDLWCPCGKPLPHLSALLNTVGAATTTSTCRTGGEDAAGGGRAAGAGPATEGGDGWDDINLDELLADVAAEDAER</sequence>
<accession>A0A0C5IMW1</accession>
<dbReference type="InterPro" id="IPR004118">
    <property type="entry name" value="HEV_TT_vir_Orf2/Gyrovir_Vp2_N"/>
</dbReference>
<protein>
    <submittedName>
        <fullName evidence="3">ORF2</fullName>
    </submittedName>
</protein>
<evidence type="ECO:0000259" key="2">
    <source>
        <dbReference type="Pfam" id="PF02957"/>
    </source>
</evidence>
<dbReference type="GeneID" id="25078196"/>
<dbReference type="KEGG" id="vg:25078196"/>